<comment type="caution">
    <text evidence="1">The sequence shown here is derived from an EMBL/GenBank/DDBJ whole genome shotgun (WGS) entry which is preliminary data.</text>
</comment>
<accession>A0A2S7CY94</accession>
<dbReference type="AlphaFoldDB" id="A0A2S7CY94"/>
<name>A0A2S7CY94_9XANT</name>
<proteinExistence type="predicted"/>
<dbReference type="Proteomes" id="UP000238191">
    <property type="component" value="Unassembled WGS sequence"/>
</dbReference>
<sequence length="77" mass="8315">MTAGAGQPGLWAQFPEGTRLPSAFLTDFLHSVDIPAVGGLRNPRGQTIEAFQAMDSGVWQMCTTVLIISDVEIDQPR</sequence>
<keyword evidence="2" id="KW-1185">Reference proteome</keyword>
<protein>
    <submittedName>
        <fullName evidence="1">Uncharacterized protein</fullName>
    </submittedName>
</protein>
<evidence type="ECO:0000313" key="1">
    <source>
        <dbReference type="EMBL" id="PPU66568.1"/>
    </source>
</evidence>
<organism evidence="1 2">
    <name type="scientific">Xanthomonas pisi</name>
    <dbReference type="NCBI Taxonomy" id="56457"/>
    <lineage>
        <taxon>Bacteria</taxon>
        <taxon>Pseudomonadati</taxon>
        <taxon>Pseudomonadota</taxon>
        <taxon>Gammaproteobacteria</taxon>
        <taxon>Lysobacterales</taxon>
        <taxon>Lysobacteraceae</taxon>
        <taxon>Xanthomonas</taxon>
    </lineage>
</organism>
<reference evidence="2" key="1">
    <citation type="submission" date="2016-08" db="EMBL/GenBank/DDBJ databases">
        <authorList>
            <person name="Merda D."/>
            <person name="Briand M."/>
            <person name="Taghouti G."/>
            <person name="Carrere S."/>
            <person name="Gouzy J."/>
            <person name="Portier P."/>
            <person name="Jacques M.-A."/>
            <person name="Fischer-Le Saux M."/>
        </authorList>
    </citation>
    <scope>NUCLEOTIDE SEQUENCE [LARGE SCALE GENOMIC DNA]</scope>
    <source>
        <strain evidence="2">CFBP4643</strain>
    </source>
</reference>
<gene>
    <name evidence="1" type="ORF">XpiCFBP4643_18790</name>
</gene>
<dbReference type="EMBL" id="MDEI01000020">
    <property type="protein sequence ID" value="PPU66568.1"/>
    <property type="molecule type" value="Genomic_DNA"/>
</dbReference>
<evidence type="ECO:0000313" key="2">
    <source>
        <dbReference type="Proteomes" id="UP000238191"/>
    </source>
</evidence>